<feature type="non-terminal residue" evidence="2">
    <location>
        <position position="155"/>
    </location>
</feature>
<evidence type="ECO:0000313" key="3">
    <source>
        <dbReference type="Proteomes" id="UP001165090"/>
    </source>
</evidence>
<protein>
    <submittedName>
        <fullName evidence="2">Uncharacterized protein</fullName>
    </submittedName>
</protein>
<dbReference type="InterPro" id="IPR052994">
    <property type="entry name" value="Tiny_macrocysts_regulators"/>
</dbReference>
<keyword evidence="1" id="KW-1133">Transmembrane helix</keyword>
<evidence type="ECO:0000256" key="1">
    <source>
        <dbReference type="SAM" id="Phobius"/>
    </source>
</evidence>
<keyword evidence="1" id="KW-0812">Transmembrane</keyword>
<dbReference type="PANTHER" id="PTHR31600">
    <property type="entry name" value="TINY MACROCYSTS PROTEIN B-RELATED"/>
    <property type="match status" value="1"/>
</dbReference>
<feature type="non-terminal residue" evidence="2">
    <location>
        <position position="1"/>
    </location>
</feature>
<proteinExistence type="predicted"/>
<keyword evidence="3" id="KW-1185">Reference proteome</keyword>
<gene>
    <name evidence="2" type="ORF">VaNZ11_005485</name>
</gene>
<dbReference type="PANTHER" id="PTHR31600:SF2">
    <property type="entry name" value="GAMETE ENRICHED GENE 10 PROTEIN-RELATED"/>
    <property type="match status" value="1"/>
</dbReference>
<comment type="caution">
    <text evidence="2">The sequence shown here is derived from an EMBL/GenBank/DDBJ whole genome shotgun (WGS) entry which is preliminary data.</text>
</comment>
<evidence type="ECO:0000313" key="2">
    <source>
        <dbReference type="EMBL" id="GLI62746.1"/>
    </source>
</evidence>
<keyword evidence="1" id="KW-0472">Membrane</keyword>
<feature type="transmembrane region" description="Helical" evidence="1">
    <location>
        <begin position="126"/>
        <end position="146"/>
    </location>
</feature>
<name>A0ABQ5RYP5_9CHLO</name>
<dbReference type="EMBL" id="BSDZ01000013">
    <property type="protein sequence ID" value="GLI62746.1"/>
    <property type="molecule type" value="Genomic_DNA"/>
</dbReference>
<organism evidence="2 3">
    <name type="scientific">Volvox africanus</name>
    <dbReference type="NCBI Taxonomy" id="51714"/>
    <lineage>
        <taxon>Eukaryota</taxon>
        <taxon>Viridiplantae</taxon>
        <taxon>Chlorophyta</taxon>
        <taxon>core chlorophytes</taxon>
        <taxon>Chlorophyceae</taxon>
        <taxon>CS clade</taxon>
        <taxon>Chlamydomonadales</taxon>
        <taxon>Volvocaceae</taxon>
        <taxon>Volvox</taxon>
    </lineage>
</organism>
<sequence length="155" mass="17890">MYGGMAKTQEGSVFQHEVPASTFEASTIARDFFRQKRCFRWDQSQCYTPDSPYYAVTHHGLDVMLRRVLSEMTLLAKDDDVDAVYNGTRYTTMYRVGVRDLYEGLHTSASLFQSVMLDRYHSIKMLHIIMLIITILLVLSYTTLVLRPYLASVAR</sequence>
<dbReference type="Proteomes" id="UP001165090">
    <property type="component" value="Unassembled WGS sequence"/>
</dbReference>
<reference evidence="2 3" key="1">
    <citation type="journal article" date="2023" name="IScience">
        <title>Expanded male sex-determining region conserved during the evolution of homothallism in the green alga Volvox.</title>
        <authorList>
            <person name="Yamamoto K."/>
            <person name="Matsuzaki R."/>
            <person name="Mahakham W."/>
            <person name="Heman W."/>
            <person name="Sekimoto H."/>
            <person name="Kawachi M."/>
            <person name="Minakuchi Y."/>
            <person name="Toyoda A."/>
            <person name="Nozaki H."/>
        </authorList>
    </citation>
    <scope>NUCLEOTIDE SEQUENCE [LARGE SCALE GENOMIC DNA]</scope>
    <source>
        <strain evidence="2 3">NIES-4468</strain>
    </source>
</reference>
<accession>A0ABQ5RYP5</accession>